<dbReference type="SUPFAM" id="SSF46785">
    <property type="entry name" value="Winged helix' DNA-binding domain"/>
    <property type="match status" value="1"/>
</dbReference>
<protein>
    <submittedName>
        <fullName evidence="7">LysR family transcriptional regulator</fullName>
    </submittedName>
</protein>
<evidence type="ECO:0000256" key="4">
    <source>
        <dbReference type="ARBA" id="ARBA00023163"/>
    </source>
</evidence>
<dbReference type="Pfam" id="PF00126">
    <property type="entry name" value="HTH_1"/>
    <property type="match status" value="1"/>
</dbReference>
<dbReference type="Proteomes" id="UP001595816">
    <property type="component" value="Unassembled WGS sequence"/>
</dbReference>
<evidence type="ECO:0000256" key="2">
    <source>
        <dbReference type="ARBA" id="ARBA00023015"/>
    </source>
</evidence>
<keyword evidence="4" id="KW-0804">Transcription</keyword>
<dbReference type="PRINTS" id="PR00039">
    <property type="entry name" value="HTHLYSR"/>
</dbReference>
<feature type="compositionally biased region" description="Low complexity" evidence="5">
    <location>
        <begin position="313"/>
        <end position="346"/>
    </location>
</feature>
<dbReference type="Gene3D" id="3.40.190.10">
    <property type="entry name" value="Periplasmic binding protein-like II"/>
    <property type="match status" value="2"/>
</dbReference>
<evidence type="ECO:0000256" key="1">
    <source>
        <dbReference type="ARBA" id="ARBA00009437"/>
    </source>
</evidence>
<reference evidence="8" key="1">
    <citation type="journal article" date="2019" name="Int. J. Syst. Evol. Microbiol.">
        <title>The Global Catalogue of Microorganisms (GCM) 10K type strain sequencing project: providing services to taxonomists for standard genome sequencing and annotation.</title>
        <authorList>
            <consortium name="The Broad Institute Genomics Platform"/>
            <consortium name="The Broad Institute Genome Sequencing Center for Infectious Disease"/>
            <person name="Wu L."/>
            <person name="Ma J."/>
        </authorList>
    </citation>
    <scope>NUCLEOTIDE SEQUENCE [LARGE SCALE GENOMIC DNA]</scope>
    <source>
        <strain evidence="8">CGMCC 4.7289</strain>
    </source>
</reference>
<evidence type="ECO:0000313" key="8">
    <source>
        <dbReference type="Proteomes" id="UP001595816"/>
    </source>
</evidence>
<keyword evidence="2" id="KW-0805">Transcription regulation</keyword>
<evidence type="ECO:0000259" key="6">
    <source>
        <dbReference type="PROSITE" id="PS50931"/>
    </source>
</evidence>
<dbReference type="PANTHER" id="PTHR30346">
    <property type="entry name" value="TRANSCRIPTIONAL DUAL REGULATOR HCAR-RELATED"/>
    <property type="match status" value="1"/>
</dbReference>
<evidence type="ECO:0000256" key="3">
    <source>
        <dbReference type="ARBA" id="ARBA00023125"/>
    </source>
</evidence>
<proteinExistence type="inferred from homology"/>
<comment type="caution">
    <text evidence="7">The sequence shown here is derived from an EMBL/GenBank/DDBJ whole genome shotgun (WGS) entry which is preliminary data.</text>
</comment>
<keyword evidence="3" id="KW-0238">DNA-binding</keyword>
<dbReference type="SUPFAM" id="SSF53850">
    <property type="entry name" value="Periplasmic binding protein-like II"/>
    <property type="match status" value="1"/>
</dbReference>
<dbReference type="InterPro" id="IPR005119">
    <property type="entry name" value="LysR_subst-bd"/>
</dbReference>
<dbReference type="CDD" id="cd08414">
    <property type="entry name" value="PBP2_LTTR_aromatics_like"/>
    <property type="match status" value="1"/>
</dbReference>
<sequence length="346" mass="37116">MDLRSLRYFVAVAEELHFGRAARRLHMAQPPLSRSVKQLETQLGQLLLHRSPTGVSLTPAGEALYAEARALLAHADRIPERVTAAAGSPTLRIGVLADSAEQVGPRLVTAFRQAHPDVRIQMREADLADPSCGLKTAQVDVALTRTPFDRTGIATRALRTDPVGVVMRGDDPLAHRDSVRLDDLAARRRFRLPEETDAVWRDYWGTGADSTQAGSDPIIRTLRECLQSVLWNGAIGLMPLADALPDGLVCVPLAGMPPSDLVVAWKRSSVNPLVRSFIRITVGLHGSSALRGSSAPHGSIADGTMEPGERHAQAAVRRSVSAGRSSPRGRTVPGGSHSESSSSTAR</sequence>
<name>A0ABV8LQ36_9ACTN</name>
<dbReference type="EMBL" id="JBHSAY010000008">
    <property type="protein sequence ID" value="MFC4131909.1"/>
    <property type="molecule type" value="Genomic_DNA"/>
</dbReference>
<accession>A0ABV8LQ36</accession>
<dbReference type="Pfam" id="PF03466">
    <property type="entry name" value="LysR_substrate"/>
    <property type="match status" value="1"/>
</dbReference>
<dbReference type="Gene3D" id="1.10.10.10">
    <property type="entry name" value="Winged helix-like DNA-binding domain superfamily/Winged helix DNA-binding domain"/>
    <property type="match status" value="1"/>
</dbReference>
<organism evidence="7 8">
    <name type="scientific">Hamadaea flava</name>
    <dbReference type="NCBI Taxonomy" id="1742688"/>
    <lineage>
        <taxon>Bacteria</taxon>
        <taxon>Bacillati</taxon>
        <taxon>Actinomycetota</taxon>
        <taxon>Actinomycetes</taxon>
        <taxon>Micromonosporales</taxon>
        <taxon>Micromonosporaceae</taxon>
        <taxon>Hamadaea</taxon>
    </lineage>
</organism>
<dbReference type="InterPro" id="IPR036388">
    <property type="entry name" value="WH-like_DNA-bd_sf"/>
</dbReference>
<keyword evidence="8" id="KW-1185">Reference proteome</keyword>
<evidence type="ECO:0000313" key="7">
    <source>
        <dbReference type="EMBL" id="MFC4131909.1"/>
    </source>
</evidence>
<gene>
    <name evidence="7" type="ORF">ACFOZ4_14970</name>
</gene>
<dbReference type="InterPro" id="IPR000847">
    <property type="entry name" value="LysR_HTH_N"/>
</dbReference>
<dbReference type="PROSITE" id="PS50931">
    <property type="entry name" value="HTH_LYSR"/>
    <property type="match status" value="1"/>
</dbReference>
<feature type="region of interest" description="Disordered" evidence="5">
    <location>
        <begin position="289"/>
        <end position="346"/>
    </location>
</feature>
<comment type="similarity">
    <text evidence="1">Belongs to the LysR transcriptional regulatory family.</text>
</comment>
<dbReference type="PANTHER" id="PTHR30346:SF0">
    <property type="entry name" value="HCA OPERON TRANSCRIPTIONAL ACTIVATOR HCAR"/>
    <property type="match status" value="1"/>
</dbReference>
<feature type="domain" description="HTH lysR-type" evidence="6">
    <location>
        <begin position="1"/>
        <end position="58"/>
    </location>
</feature>
<evidence type="ECO:0000256" key="5">
    <source>
        <dbReference type="SAM" id="MobiDB-lite"/>
    </source>
</evidence>
<dbReference type="RefSeq" id="WP_253763460.1">
    <property type="nucleotide sequence ID" value="NZ_JAMZDZ010000001.1"/>
</dbReference>
<dbReference type="InterPro" id="IPR036390">
    <property type="entry name" value="WH_DNA-bd_sf"/>
</dbReference>